<evidence type="ECO:0000256" key="4">
    <source>
        <dbReference type="ARBA" id="ARBA00012551"/>
    </source>
</evidence>
<name>A0A194PGM1_PAPXU</name>
<feature type="compositionally biased region" description="Basic residues" evidence="17">
    <location>
        <begin position="965"/>
        <end position="975"/>
    </location>
</feature>
<dbReference type="SMART" id="SM00487">
    <property type="entry name" value="DEXDc"/>
    <property type="match status" value="1"/>
</dbReference>
<feature type="compositionally biased region" description="Basic and acidic residues" evidence="17">
    <location>
        <begin position="1265"/>
        <end position="1274"/>
    </location>
</feature>
<dbReference type="SUPFAM" id="SSF52540">
    <property type="entry name" value="P-loop containing nucleoside triphosphate hydrolases"/>
    <property type="match status" value="2"/>
</dbReference>
<evidence type="ECO:0000313" key="20">
    <source>
        <dbReference type="EMBL" id="KPI92452.1"/>
    </source>
</evidence>
<keyword evidence="6" id="KW-0597">Phosphoprotein</keyword>
<dbReference type="Pfam" id="PF00176">
    <property type="entry name" value="SNF2-rel_dom"/>
    <property type="match status" value="1"/>
</dbReference>
<dbReference type="InterPro" id="IPR049730">
    <property type="entry name" value="SNF2/RAD54-like_C"/>
</dbReference>
<feature type="compositionally biased region" description="Polar residues" evidence="17">
    <location>
        <begin position="1084"/>
        <end position="1093"/>
    </location>
</feature>
<keyword evidence="9" id="KW-0378">Hydrolase</keyword>
<evidence type="ECO:0000256" key="3">
    <source>
        <dbReference type="ARBA" id="ARBA00007025"/>
    </source>
</evidence>
<feature type="region of interest" description="Disordered" evidence="17">
    <location>
        <begin position="545"/>
        <end position="719"/>
    </location>
</feature>
<keyword evidence="21" id="KW-1185">Reference proteome</keyword>
<feature type="region of interest" description="Disordered" evidence="17">
    <location>
        <begin position="1124"/>
        <end position="1274"/>
    </location>
</feature>
<evidence type="ECO:0000256" key="9">
    <source>
        <dbReference type="ARBA" id="ARBA00022801"/>
    </source>
</evidence>
<dbReference type="GO" id="GO:0140719">
    <property type="term" value="P:constitutive heterochromatin formation"/>
    <property type="evidence" value="ECO:0007669"/>
    <property type="project" value="UniProtKB-ARBA"/>
</dbReference>
<keyword evidence="12" id="KW-0238">DNA-binding</keyword>
<feature type="compositionally biased region" description="Basic and acidic residues" evidence="17">
    <location>
        <begin position="883"/>
        <end position="905"/>
    </location>
</feature>
<evidence type="ECO:0000256" key="1">
    <source>
        <dbReference type="ARBA" id="ARBA00004123"/>
    </source>
</evidence>
<comment type="catalytic activity">
    <reaction evidence="16">
        <text>ATP + H2O = ADP + phosphate + H(+)</text>
        <dbReference type="Rhea" id="RHEA:13065"/>
        <dbReference type="ChEBI" id="CHEBI:15377"/>
        <dbReference type="ChEBI" id="CHEBI:15378"/>
        <dbReference type="ChEBI" id="CHEBI:30616"/>
        <dbReference type="ChEBI" id="CHEBI:43474"/>
        <dbReference type="ChEBI" id="CHEBI:456216"/>
        <dbReference type="EC" id="3.6.4.12"/>
    </reaction>
</comment>
<dbReference type="STRING" id="66420.A0A194PGM1"/>
<feature type="compositionally biased region" description="Polar residues" evidence="17">
    <location>
        <begin position="586"/>
        <end position="625"/>
    </location>
</feature>
<dbReference type="Gene3D" id="3.40.50.10810">
    <property type="entry name" value="Tandem AAA-ATPase domain"/>
    <property type="match status" value="1"/>
</dbReference>
<dbReference type="GO" id="GO:0003677">
    <property type="term" value="F:DNA binding"/>
    <property type="evidence" value="ECO:0007669"/>
    <property type="project" value="UniProtKB-KW"/>
</dbReference>
<evidence type="ECO:0000256" key="11">
    <source>
        <dbReference type="ARBA" id="ARBA00022840"/>
    </source>
</evidence>
<keyword evidence="11" id="KW-0067">ATP-binding</keyword>
<feature type="compositionally biased region" description="Basic and acidic residues" evidence="17">
    <location>
        <begin position="745"/>
        <end position="762"/>
    </location>
</feature>
<feature type="region of interest" description="Disordered" evidence="17">
    <location>
        <begin position="2264"/>
        <end position="2292"/>
    </location>
</feature>
<comment type="subcellular location">
    <subcellularLocation>
        <location evidence="2">Chromosome</location>
    </subcellularLocation>
    <subcellularLocation>
        <location evidence="1">Nucleus</location>
    </subcellularLocation>
</comment>
<keyword evidence="8" id="KW-0227">DNA damage</keyword>
<dbReference type="InterPro" id="IPR038718">
    <property type="entry name" value="SNF2-like_sf"/>
</dbReference>
<evidence type="ECO:0000256" key="10">
    <source>
        <dbReference type="ARBA" id="ARBA00022806"/>
    </source>
</evidence>
<organism evidence="20 21">
    <name type="scientific">Papilio xuthus</name>
    <name type="common">Asian swallowtail butterfly</name>
    <dbReference type="NCBI Taxonomy" id="66420"/>
    <lineage>
        <taxon>Eukaryota</taxon>
        <taxon>Metazoa</taxon>
        <taxon>Ecdysozoa</taxon>
        <taxon>Arthropoda</taxon>
        <taxon>Hexapoda</taxon>
        <taxon>Insecta</taxon>
        <taxon>Pterygota</taxon>
        <taxon>Neoptera</taxon>
        <taxon>Endopterygota</taxon>
        <taxon>Lepidoptera</taxon>
        <taxon>Glossata</taxon>
        <taxon>Ditrysia</taxon>
        <taxon>Papilionoidea</taxon>
        <taxon>Papilionidae</taxon>
        <taxon>Papilioninae</taxon>
        <taxon>Papilio</taxon>
    </lineage>
</organism>
<dbReference type="Proteomes" id="UP000053268">
    <property type="component" value="Unassembled WGS sequence"/>
</dbReference>
<evidence type="ECO:0000256" key="2">
    <source>
        <dbReference type="ARBA" id="ARBA00004286"/>
    </source>
</evidence>
<dbReference type="GO" id="GO:0005694">
    <property type="term" value="C:chromosome"/>
    <property type="evidence" value="ECO:0007669"/>
    <property type="project" value="UniProtKB-SubCell"/>
</dbReference>
<keyword evidence="7" id="KW-0547">Nucleotide-binding</keyword>
<feature type="region of interest" description="Disordered" evidence="17">
    <location>
        <begin position="731"/>
        <end position="905"/>
    </location>
</feature>
<evidence type="ECO:0000256" key="17">
    <source>
        <dbReference type="SAM" id="MobiDB-lite"/>
    </source>
</evidence>
<evidence type="ECO:0000259" key="19">
    <source>
        <dbReference type="PROSITE" id="PS51194"/>
    </source>
</evidence>
<feature type="domain" description="Helicase C-terminal" evidence="19">
    <location>
        <begin position="1848"/>
        <end position="2026"/>
    </location>
</feature>
<feature type="region of interest" description="Disordered" evidence="17">
    <location>
        <begin position="939"/>
        <end position="1111"/>
    </location>
</feature>
<dbReference type="Pfam" id="PF00271">
    <property type="entry name" value="Helicase_C"/>
    <property type="match status" value="1"/>
</dbReference>
<feature type="compositionally biased region" description="Basic residues" evidence="17">
    <location>
        <begin position="283"/>
        <end position="292"/>
    </location>
</feature>
<keyword evidence="14" id="KW-0539">Nucleus</keyword>
<feature type="compositionally biased region" description="Polar residues" evidence="17">
    <location>
        <begin position="569"/>
        <end position="578"/>
    </location>
</feature>
<dbReference type="InterPro" id="IPR001650">
    <property type="entry name" value="Helicase_C-like"/>
</dbReference>
<feature type="compositionally biased region" description="Polar residues" evidence="17">
    <location>
        <begin position="648"/>
        <end position="683"/>
    </location>
</feature>
<feature type="compositionally biased region" description="Acidic residues" evidence="17">
    <location>
        <begin position="1236"/>
        <end position="1245"/>
    </location>
</feature>
<reference evidence="20 21" key="1">
    <citation type="journal article" date="2015" name="Nat. Commun.">
        <title>Outbred genome sequencing and CRISPR/Cas9 gene editing in butterflies.</title>
        <authorList>
            <person name="Li X."/>
            <person name="Fan D."/>
            <person name="Zhang W."/>
            <person name="Liu G."/>
            <person name="Zhang L."/>
            <person name="Zhao L."/>
            <person name="Fang X."/>
            <person name="Chen L."/>
            <person name="Dong Y."/>
            <person name="Chen Y."/>
            <person name="Ding Y."/>
            <person name="Zhao R."/>
            <person name="Feng M."/>
            <person name="Zhu Y."/>
            <person name="Feng Y."/>
            <person name="Jiang X."/>
            <person name="Zhu D."/>
            <person name="Xiang H."/>
            <person name="Feng X."/>
            <person name="Li S."/>
            <person name="Wang J."/>
            <person name="Zhang G."/>
            <person name="Kronforst M.R."/>
            <person name="Wang W."/>
        </authorList>
    </citation>
    <scope>NUCLEOTIDE SEQUENCE [LARGE SCALE GENOMIC DNA]</scope>
    <source>
        <strain evidence="20">Ya'a_city_454_Px</strain>
        <tissue evidence="20">Whole body</tissue>
    </source>
</reference>
<dbReference type="PANTHER" id="PTHR45797:SF3">
    <property type="entry name" value="TRANSCRIPTIONAL REGULATOR ATRX HOMOLOG"/>
    <property type="match status" value="1"/>
</dbReference>
<feature type="compositionally biased region" description="Acidic residues" evidence="17">
    <location>
        <begin position="1735"/>
        <end position="1754"/>
    </location>
</feature>
<feature type="compositionally biased region" description="Basic residues" evidence="17">
    <location>
        <begin position="1251"/>
        <end position="1261"/>
    </location>
</feature>
<evidence type="ECO:0000256" key="6">
    <source>
        <dbReference type="ARBA" id="ARBA00022553"/>
    </source>
</evidence>
<dbReference type="PROSITE" id="PS51194">
    <property type="entry name" value="HELICASE_CTER"/>
    <property type="match status" value="1"/>
</dbReference>
<evidence type="ECO:0000256" key="13">
    <source>
        <dbReference type="ARBA" id="ARBA00023204"/>
    </source>
</evidence>
<evidence type="ECO:0000256" key="15">
    <source>
        <dbReference type="ARBA" id="ARBA00043074"/>
    </source>
</evidence>
<feature type="region of interest" description="Disordered" evidence="17">
    <location>
        <begin position="159"/>
        <end position="260"/>
    </location>
</feature>
<gene>
    <name evidence="20" type="ORF">RR46_13673</name>
</gene>
<feature type="compositionally biased region" description="Low complexity" evidence="17">
    <location>
        <begin position="765"/>
        <end position="778"/>
    </location>
</feature>
<evidence type="ECO:0000256" key="7">
    <source>
        <dbReference type="ARBA" id="ARBA00022741"/>
    </source>
</evidence>
<feature type="compositionally biased region" description="Basic and acidic residues" evidence="17">
    <location>
        <begin position="1176"/>
        <end position="1191"/>
    </location>
</feature>
<feature type="compositionally biased region" description="Low complexity" evidence="17">
    <location>
        <begin position="992"/>
        <end position="1005"/>
    </location>
</feature>
<keyword evidence="10" id="KW-0347">Helicase</keyword>
<keyword evidence="5" id="KW-0158">Chromosome</keyword>
<accession>A0A194PGM1</accession>
<protein>
    <recommendedName>
        <fullName evidence="4">DNA helicase</fullName>
        <ecNumber evidence="4">3.6.4.12</ecNumber>
    </recommendedName>
    <alternativeName>
        <fullName evidence="15">X-linked nuclear protein</fullName>
    </alternativeName>
</protein>
<feature type="compositionally biased region" description="Basic and acidic residues" evidence="17">
    <location>
        <begin position="849"/>
        <end position="866"/>
    </location>
</feature>
<evidence type="ECO:0000256" key="16">
    <source>
        <dbReference type="ARBA" id="ARBA00047995"/>
    </source>
</evidence>
<dbReference type="PROSITE" id="PS51192">
    <property type="entry name" value="HELICASE_ATP_BIND_1"/>
    <property type="match status" value="1"/>
</dbReference>
<feature type="compositionally biased region" description="Basic and acidic residues" evidence="17">
    <location>
        <begin position="341"/>
        <end position="350"/>
    </location>
</feature>
<comment type="similarity">
    <text evidence="3">Belongs to the SNF2/RAD54 helicase family.</text>
</comment>
<feature type="compositionally biased region" description="Polar residues" evidence="17">
    <location>
        <begin position="242"/>
        <end position="257"/>
    </location>
</feature>
<dbReference type="GO" id="GO:0016887">
    <property type="term" value="F:ATP hydrolysis activity"/>
    <property type="evidence" value="ECO:0007669"/>
    <property type="project" value="InterPro"/>
</dbReference>
<dbReference type="GO" id="GO:0003678">
    <property type="term" value="F:DNA helicase activity"/>
    <property type="evidence" value="ECO:0007669"/>
    <property type="project" value="UniProtKB-EC"/>
</dbReference>
<feature type="compositionally biased region" description="Basic and acidic residues" evidence="17">
    <location>
        <begin position="177"/>
        <end position="186"/>
    </location>
</feature>
<dbReference type="SMART" id="SM00490">
    <property type="entry name" value="HELICc"/>
    <property type="match status" value="1"/>
</dbReference>
<dbReference type="GO" id="GO:0006281">
    <property type="term" value="P:DNA repair"/>
    <property type="evidence" value="ECO:0007669"/>
    <property type="project" value="UniProtKB-KW"/>
</dbReference>
<dbReference type="CDD" id="cd18793">
    <property type="entry name" value="SF2_C_SNF"/>
    <property type="match status" value="1"/>
</dbReference>
<feature type="compositionally biased region" description="Basic and acidic residues" evidence="17">
    <location>
        <begin position="939"/>
        <end position="961"/>
    </location>
</feature>
<dbReference type="InterPro" id="IPR014001">
    <property type="entry name" value="Helicase_ATP-bd"/>
</dbReference>
<dbReference type="EMBL" id="KQ459604">
    <property type="protein sequence ID" value="KPI92452.1"/>
    <property type="molecule type" value="Genomic_DNA"/>
</dbReference>
<feature type="compositionally biased region" description="Low complexity" evidence="17">
    <location>
        <begin position="1017"/>
        <end position="1027"/>
    </location>
</feature>
<feature type="region of interest" description="Disordered" evidence="17">
    <location>
        <begin position="341"/>
        <end position="366"/>
    </location>
</feature>
<evidence type="ECO:0000313" key="21">
    <source>
        <dbReference type="Proteomes" id="UP000053268"/>
    </source>
</evidence>
<feature type="compositionally biased region" description="Low complexity" evidence="17">
    <location>
        <begin position="705"/>
        <end position="719"/>
    </location>
</feature>
<evidence type="ECO:0000256" key="12">
    <source>
        <dbReference type="ARBA" id="ARBA00023125"/>
    </source>
</evidence>
<feature type="region of interest" description="Disordered" evidence="17">
    <location>
        <begin position="277"/>
        <end position="307"/>
    </location>
</feature>
<evidence type="ECO:0000256" key="5">
    <source>
        <dbReference type="ARBA" id="ARBA00022454"/>
    </source>
</evidence>
<feature type="compositionally biased region" description="Basic and acidic residues" evidence="17">
    <location>
        <begin position="1138"/>
        <end position="1147"/>
    </location>
</feature>
<dbReference type="EC" id="3.6.4.12" evidence="4"/>
<feature type="domain" description="Helicase ATP-binding" evidence="18">
    <location>
        <begin position="1354"/>
        <end position="1543"/>
    </location>
</feature>
<evidence type="ECO:0000259" key="18">
    <source>
        <dbReference type="PROSITE" id="PS51192"/>
    </source>
</evidence>
<dbReference type="InterPro" id="IPR027417">
    <property type="entry name" value="P-loop_NTPase"/>
</dbReference>
<dbReference type="Gene3D" id="3.40.50.300">
    <property type="entry name" value="P-loop containing nucleotide triphosphate hydrolases"/>
    <property type="match status" value="1"/>
</dbReference>
<feature type="compositionally biased region" description="Polar residues" evidence="17">
    <location>
        <begin position="164"/>
        <end position="176"/>
    </location>
</feature>
<feature type="compositionally biased region" description="Polar residues" evidence="17">
    <location>
        <begin position="351"/>
        <end position="366"/>
    </location>
</feature>
<keyword evidence="13" id="KW-0234">DNA repair</keyword>
<dbReference type="InterPro" id="IPR044574">
    <property type="entry name" value="ARIP4-like"/>
</dbReference>
<evidence type="ECO:0000256" key="8">
    <source>
        <dbReference type="ARBA" id="ARBA00022763"/>
    </source>
</evidence>
<feature type="compositionally biased region" description="Low complexity" evidence="17">
    <location>
        <begin position="731"/>
        <end position="742"/>
    </location>
</feature>
<evidence type="ECO:0000256" key="14">
    <source>
        <dbReference type="ARBA" id="ARBA00023242"/>
    </source>
</evidence>
<dbReference type="FunFam" id="3.40.50.10810:FF:000011">
    <property type="entry name" value="Transcriptional regulator ATRX homolog"/>
    <property type="match status" value="1"/>
</dbReference>
<feature type="compositionally biased region" description="Basic and acidic residues" evidence="17">
    <location>
        <begin position="205"/>
        <end position="220"/>
    </location>
</feature>
<dbReference type="GO" id="GO:0005634">
    <property type="term" value="C:nucleus"/>
    <property type="evidence" value="ECO:0007669"/>
    <property type="project" value="UniProtKB-SubCell"/>
</dbReference>
<proteinExistence type="inferred from homology"/>
<feature type="region of interest" description="Disordered" evidence="17">
    <location>
        <begin position="1729"/>
        <end position="1816"/>
    </location>
</feature>
<sequence length="2292" mass="260095">MADALPVCDVLCEATEYLSKLGSNLKFRTDNLREKKIRKNLLKNTHAVQKAASKVLSICELSKKSLENVETTVKHLLSQIAASQSAGTKVSRSLSDSKEPFEYFVYASKQLKIKNKISLAHYTSVKVVVKAMPSSMLKKFPVHIDCKLFRQNKKRINRKKLTEDVNNTKSDNGSKSVSEKISKSNDTDSLSVKPSNVYDGNIPEGDLKQKPESDVDDNKNTKATNKTSTSSDQIDNLDKSSPKSTNNVSENVETSTDMCEEKQCSEIINKENVNSVDENKKTKTERKKRKYSRIISDSSDNENEEDNKKLEKNISNMKINDTSTICLDSSLEVSCINNESTKEKNADVKNSDTAANGKLSTDNSSESAESTKKVFLKCININKLLKPPKEDDCIIINDDEEDDIVLKDLKKRKNECKIKNKPKRKFVSNQDLADKRYKEQNEKVKSFKPKEFSINLQRLPKFSLEFLETYKLRKITKGKSIIIAIESCSEKTIEECNSEERTNVQLSELGKSKNSTGHFDCDITENNEYDKDLLEVTENVKKALLDDSDSDTNNFLENTFGPDKEFSNNEDNSVSQTKEAIESLDKQQIVSEKIAENNSETNNDNQAQCDENLGPSKSPSQQSPTEDFFESNKDLPQNNKDLEFVKSSLLNNSSDEDTGNMNAIENSDNPLSDNILNNSPTSKKNMDNQDKNSSLESCEMPEQVKSPLSNKSNCSNNKKCVSPVDQEIIKSSLLNDSSNDSSTSQKRDRNNEDASPHNDVGRIKSLLLDDSSCASSTSHKSEGSHGKNKSPHPSDDHDNIKSSLLDDSLHSDPTTSQKQSSHKEDNIDVEQIKSSLLKDSDDSSSSQKIKKDNERSPKQLDKEQELIKSSLLNDCSDCSPLKSQKDKDSEKETPPKLRKRIMENMRAKKMLLTYSSSSDTEDEQLRNALKEIKDSLLKEISDDKSKHRTEHHSESSSDKDMNLSLRKRNRKRKKKNLDTEDKTKSRKKIKIKPSNSSNDENSNSSFRKMGGTRTKLGSSSSQYSDGQDINDKVVDRLTNLKSLHKSRRRSSSEESAGSGKPSNTDKDEMPKVPRIATESLLKAETSSDATSLAGSEEVLEEEVEELPAVTMSALNGDGVHLAKADLLEDSDSSSSHNKSQEDEKNLEAIDDQTEDEKLKSRRRKALAISSDSEAGSSRRRDRDRGRDKLSDFEDSEDDGSEPQGKKKRKKKPADSDDNSSVESGKKKRRRIKNVDDTDDSDSDTENEGRNKHGRKNIRKVMGKNQLEEATKKAAREEKERIARIAERQKLYNNMEFDESGKPDEVKLEKVVLDFDPETKEPLIEVDRGLVKKLKPHQANGIKFMWDACFESVKRIKKNKGSGCILAHCMGLGKTLQVVSLTHTLLTHNDLTGVNRVLVVCPLSTVLNWVNEFRMWLKHAERESEVDVYELSRHKQNSERAYQLQQWYESGGVCVLGYEMFRNLSADNSKKFKKKMLKTFQESLVDPGPDMVVCDEGHLLKNEKTSLSQSINRVKTLRRIVLTGTPLQNNLKEYYCMVQFVKPNLLGKYNEYLNRFVNPITNGQYTDSTEHDIRIMKRRSHVLHKMLDGAVQRRDYGVLAPFLPPKHEYVLFITLSEVQIKLYQHYLDNYSRRFFTHQNFLSKLPQNPTKRRDYGVLAPFLPPKHEYVLFITLSEVQIKLYQHYLDNYSRRPLPGKSSGFLFPDFQSLQRIWTHPLVLKYNSERYEIMQQKKREREEEEDSEGSLADFIDDESTPDESSTAESSEEYSDGSDDSHKKNKKKKAAKKGKSKVTTRRGTRANPTEQLEEDEKSVEMLEEKNENPTEWWVKLVSDDELEDMRNSHKLVLLFDILRQCEAIGDKLLVFSQSLYSLDLIEHFLAKVDEATQEGRIDEKLGGHVGSWSPGIDYFRLDGSISCENRSIWCKNFNREDNPRARLFLISTRAGGLGINLVAANRVVIFDVSWNPSHDVQSIFRVYRFGQKKPCYVYRFLAMGTMEEKIYERQVTKQAISKRVIDEQQIDRHYAENDLAELYKFLPRPPAPRPLPPLPKDRLFAELLREHDAQIYKYHEHDSLLENKEEETLSEEERKAAWEDFENEKNRPPPAPFPAAWPMPNGMMPGLLAQQQQQLAYAALDAMLRKDNVSESRIQELLPLIYNTNPGLMQKMSELYKYAPPGMMNSGMMNPVMNPGGGAGGAGAAGAGALGGSSGLQYEPPWLRQQKQQQMRLQQMVQQQQGMGAKYYAGGLGSRDPVAMALQQQRAREIMLGERGRPRGRPPLARPPPTTDVVNLADSD</sequence>
<dbReference type="InterPro" id="IPR000330">
    <property type="entry name" value="SNF2_N"/>
</dbReference>
<dbReference type="GO" id="GO:0005524">
    <property type="term" value="F:ATP binding"/>
    <property type="evidence" value="ECO:0007669"/>
    <property type="project" value="UniProtKB-KW"/>
</dbReference>
<feature type="compositionally biased region" description="Low complexity" evidence="17">
    <location>
        <begin position="221"/>
        <end position="232"/>
    </location>
</feature>
<feature type="compositionally biased region" description="Basic residues" evidence="17">
    <location>
        <begin position="1775"/>
        <end position="1796"/>
    </location>
</feature>
<dbReference type="PANTHER" id="PTHR45797">
    <property type="entry name" value="RAD54-LIKE"/>
    <property type="match status" value="1"/>
</dbReference>